<sequence>MSRREVFGIWHDIPIYRLILELLLNKPNGVSDRELINMIKKEHGISISKRELAQALIKLEINGFVKVEHSGSSLFVRLNNAKLK</sequence>
<accession>A0A7C4D9N3</accession>
<evidence type="ECO:0000313" key="1">
    <source>
        <dbReference type="EMBL" id="HGM58398.1"/>
    </source>
</evidence>
<protein>
    <submittedName>
        <fullName evidence="1">ArsR family transcriptional regulator</fullName>
    </submittedName>
</protein>
<comment type="caution">
    <text evidence="1">The sequence shown here is derived from an EMBL/GenBank/DDBJ whole genome shotgun (WGS) entry which is preliminary data.</text>
</comment>
<name>A0A7C4D9N3_STAMA</name>
<organism evidence="1">
    <name type="scientific">Staphylothermus marinus</name>
    <dbReference type="NCBI Taxonomy" id="2280"/>
    <lineage>
        <taxon>Archaea</taxon>
        <taxon>Thermoproteota</taxon>
        <taxon>Thermoprotei</taxon>
        <taxon>Desulfurococcales</taxon>
        <taxon>Desulfurococcaceae</taxon>
        <taxon>Staphylothermus</taxon>
    </lineage>
</organism>
<dbReference type="EMBL" id="DTBJ01000016">
    <property type="protein sequence ID" value="HGM58398.1"/>
    <property type="molecule type" value="Genomic_DNA"/>
</dbReference>
<gene>
    <name evidence="2" type="ORF">ENT92_01970</name>
    <name evidence="1" type="ORF">ENU14_02280</name>
</gene>
<proteinExistence type="predicted"/>
<dbReference type="AlphaFoldDB" id="A0A7C4D9N3"/>
<dbReference type="EMBL" id="DTAN01000078">
    <property type="protein sequence ID" value="HGU64969.1"/>
    <property type="molecule type" value="Genomic_DNA"/>
</dbReference>
<reference evidence="1" key="1">
    <citation type="journal article" date="2020" name="mSystems">
        <title>Genome- and Community-Level Interaction Insights into Carbon Utilization and Element Cycling Functions of Hydrothermarchaeota in Hydrothermal Sediment.</title>
        <authorList>
            <person name="Zhou Z."/>
            <person name="Liu Y."/>
            <person name="Xu W."/>
            <person name="Pan J."/>
            <person name="Luo Z.H."/>
            <person name="Li M."/>
        </authorList>
    </citation>
    <scope>NUCLEOTIDE SEQUENCE [LARGE SCALE GENOMIC DNA]</scope>
    <source>
        <strain evidence="2">SpSt-622</strain>
        <strain evidence="1">SpSt-642</strain>
    </source>
</reference>
<evidence type="ECO:0000313" key="2">
    <source>
        <dbReference type="EMBL" id="HGU64969.1"/>
    </source>
</evidence>